<accession>A0A0K2TK38</accession>
<organism evidence="1">
    <name type="scientific">Lepeophtheirus salmonis</name>
    <name type="common">Salmon louse</name>
    <name type="synonym">Caligus salmonis</name>
    <dbReference type="NCBI Taxonomy" id="72036"/>
    <lineage>
        <taxon>Eukaryota</taxon>
        <taxon>Metazoa</taxon>
        <taxon>Ecdysozoa</taxon>
        <taxon>Arthropoda</taxon>
        <taxon>Crustacea</taxon>
        <taxon>Multicrustacea</taxon>
        <taxon>Hexanauplia</taxon>
        <taxon>Copepoda</taxon>
        <taxon>Siphonostomatoida</taxon>
        <taxon>Caligidae</taxon>
        <taxon>Lepeophtheirus</taxon>
    </lineage>
</organism>
<name>A0A0K2TK38_LEPSM</name>
<proteinExistence type="predicted"/>
<reference evidence="1" key="1">
    <citation type="submission" date="2014-05" db="EMBL/GenBank/DDBJ databases">
        <authorList>
            <person name="Chronopoulou M."/>
        </authorList>
    </citation>
    <scope>NUCLEOTIDE SEQUENCE</scope>
    <source>
        <tissue evidence="1">Whole organism</tissue>
    </source>
</reference>
<evidence type="ECO:0000313" key="1">
    <source>
        <dbReference type="EMBL" id="CDW26195.1"/>
    </source>
</evidence>
<protein>
    <submittedName>
        <fullName evidence="1">Uncharacterized protein</fullName>
    </submittedName>
</protein>
<dbReference type="AlphaFoldDB" id="A0A0K2TK38"/>
<sequence>MKKVSRKSLVRVERPLLTLKMKEPHLLRCKTLLKSLLTIPPPKALMLTLSTNPFGCMSKGRPAVSVIQTLRPSKPLSASTGTI</sequence>
<dbReference type="EMBL" id="HACA01008834">
    <property type="protein sequence ID" value="CDW26195.1"/>
    <property type="molecule type" value="Transcribed_RNA"/>
</dbReference>